<feature type="domain" description="Transglutaminase-like" evidence="2">
    <location>
        <begin position="269"/>
        <end position="331"/>
    </location>
</feature>
<dbReference type="PANTHER" id="PTHR33490">
    <property type="entry name" value="BLR5614 PROTEIN-RELATED"/>
    <property type="match status" value="1"/>
</dbReference>
<name>A0A6N2ZVN1_9CLOT</name>
<evidence type="ECO:0000256" key="1">
    <source>
        <dbReference type="SAM" id="Phobius"/>
    </source>
</evidence>
<gene>
    <name evidence="3" type="ORF">CPLFYP93_00719</name>
</gene>
<evidence type="ECO:0000259" key="2">
    <source>
        <dbReference type="SMART" id="SM00460"/>
    </source>
</evidence>
<feature type="transmembrane region" description="Helical" evidence="1">
    <location>
        <begin position="82"/>
        <end position="103"/>
    </location>
</feature>
<dbReference type="InterPro" id="IPR038765">
    <property type="entry name" value="Papain-like_cys_pep_sf"/>
</dbReference>
<organism evidence="3">
    <name type="scientific">Clostridium paraputrificum</name>
    <dbReference type="NCBI Taxonomy" id="29363"/>
    <lineage>
        <taxon>Bacteria</taxon>
        <taxon>Bacillati</taxon>
        <taxon>Bacillota</taxon>
        <taxon>Clostridia</taxon>
        <taxon>Eubacteriales</taxon>
        <taxon>Clostridiaceae</taxon>
        <taxon>Clostridium</taxon>
    </lineage>
</organism>
<keyword evidence="1" id="KW-0812">Transmembrane</keyword>
<accession>A0A6N2ZVN1</accession>
<dbReference type="EMBL" id="CACRTV010000025">
    <property type="protein sequence ID" value="VYT83635.1"/>
    <property type="molecule type" value="Genomic_DNA"/>
</dbReference>
<protein>
    <submittedName>
        <fullName evidence="3">Transglutaminase-like superfamily protein</fullName>
    </submittedName>
</protein>
<dbReference type="Gene3D" id="3.10.620.30">
    <property type="match status" value="1"/>
</dbReference>
<dbReference type="RefSeq" id="WP_291670158.1">
    <property type="nucleotide sequence ID" value="NZ_CACRTV010000025.1"/>
</dbReference>
<dbReference type="SUPFAM" id="SSF54001">
    <property type="entry name" value="Cysteine proteinases"/>
    <property type="match status" value="1"/>
</dbReference>
<keyword evidence="1" id="KW-1133">Transmembrane helix</keyword>
<dbReference type="SMART" id="SM00460">
    <property type="entry name" value="TGc"/>
    <property type="match status" value="1"/>
</dbReference>
<feature type="transmembrane region" description="Helical" evidence="1">
    <location>
        <begin position="37"/>
        <end position="58"/>
    </location>
</feature>
<dbReference type="InterPro" id="IPR002931">
    <property type="entry name" value="Transglutaminase-like"/>
</dbReference>
<dbReference type="PANTHER" id="PTHR33490:SF3">
    <property type="entry name" value="CONSERVED INTEGRAL MEMBRANE PROTEIN"/>
    <property type="match status" value="1"/>
</dbReference>
<proteinExistence type="predicted"/>
<sequence length="356" mass="40240">MDLFNLDIQQLVCLGIIIFSIITCVRKVVYSRDINEAVDPILSGCSTIVTFFIILYYYEKFDVMVSNLLDQVFQNSIRDNGLVHVVFLVGIFAVVKFIIYSLLKLVHSFSLNSALNKLRYNSPFLIIFSVIFGFIKGVIFIVLICIPLVLYNNLVGSNYRIGILDGLKPYDALEEMVDSKKVQVISNGLRENISSNKIIYYNGITLDEGVKSNESIDNKAKALVSRDSSDREKARSLYRWVGSNVSYDDEKADAIMENTSSFESGAIPTFRDKKGICFDYACLYTAMCNAVGLKNRIIVGDAYNGSEFVSHAWNQVYLEDEGKWINVDPTFYISGNYFDSLNFEETHKTKSIAGEF</sequence>
<feature type="transmembrane region" description="Helical" evidence="1">
    <location>
        <begin position="124"/>
        <end position="151"/>
    </location>
</feature>
<keyword evidence="1" id="KW-0472">Membrane</keyword>
<feature type="transmembrane region" description="Helical" evidence="1">
    <location>
        <begin position="6"/>
        <end position="25"/>
    </location>
</feature>
<reference evidence="3" key="1">
    <citation type="submission" date="2019-11" db="EMBL/GenBank/DDBJ databases">
        <authorList>
            <person name="Feng L."/>
        </authorList>
    </citation>
    <scope>NUCLEOTIDE SEQUENCE</scope>
    <source>
        <strain evidence="3">CParaputrificumLFYP93</strain>
    </source>
</reference>
<dbReference type="Pfam" id="PF01841">
    <property type="entry name" value="Transglut_core"/>
    <property type="match status" value="1"/>
</dbReference>
<evidence type="ECO:0000313" key="3">
    <source>
        <dbReference type="EMBL" id="VYT83635.1"/>
    </source>
</evidence>
<dbReference type="AlphaFoldDB" id="A0A6N2ZVN1"/>